<dbReference type="EMBL" id="MDYQ01000112">
    <property type="protein sequence ID" value="PRP81998.1"/>
    <property type="molecule type" value="Genomic_DNA"/>
</dbReference>
<accession>A0A2P6NDH0</accession>
<dbReference type="EMBL" id="MDYQ01000217">
    <property type="protein sequence ID" value="PRP78538.1"/>
    <property type="molecule type" value="Genomic_DNA"/>
</dbReference>
<evidence type="ECO:0000313" key="1">
    <source>
        <dbReference type="EMBL" id="PRP78538.1"/>
    </source>
</evidence>
<gene>
    <name evidence="2" type="ORF">PROFUN_10492</name>
    <name evidence="1" type="ORF">PROFUN_13595</name>
</gene>
<comment type="caution">
    <text evidence="2">The sequence shown here is derived from an EMBL/GenBank/DDBJ whole genome shotgun (WGS) entry which is preliminary data.</text>
</comment>
<dbReference type="InterPro" id="IPR028241">
    <property type="entry name" value="RAVE2/Rogdi"/>
</dbReference>
<dbReference type="Pfam" id="PF10259">
    <property type="entry name" value="Rogdi_lz"/>
    <property type="match status" value="1"/>
</dbReference>
<dbReference type="AlphaFoldDB" id="A0A2P6NDH0"/>
<dbReference type="InParanoid" id="A0A2P6NDH0"/>
<name>A0A2P6NDH0_9EUKA</name>
<evidence type="ECO:0000313" key="2">
    <source>
        <dbReference type="EMBL" id="PRP81998.1"/>
    </source>
</evidence>
<sequence length="340" mass="38204">MTTTATVPVWLKSLGAGKGVATVNSNPSADDTALEDETLRRERRWVFVNEVPFVCKELRSKIGSAMELLSPTLPQVTTTIQKKVVMGSAKYTNDDREYKSGKDKKEPPAEVIPAVHFESTDTVMRGAMRIDGWNINEAEFLIRSPKWNKNTSFRTIVSTSSPLKIYQLHSCYNFLKGALEIVSKLERMMSATKDLDSHIEDVRVNKIMEDVSRLLKSAMEELLFGTNVFPDSTLFVPTAWQPNIPQDLMIECNIGNKEIIVSCYCMHLLPTKPLRVPRCSVPPRLGETVQCSRNGVSYWGEIVDVAQVRLTNERIISAFNLSNMATQLCTDLRDKLAILT</sequence>
<dbReference type="PANTHER" id="PTHR13618:SF1">
    <property type="entry name" value="PROTEIN ROGDI HOMOLOG"/>
    <property type="match status" value="1"/>
</dbReference>
<dbReference type="Proteomes" id="UP000241769">
    <property type="component" value="Unassembled WGS sequence"/>
</dbReference>
<dbReference type="PANTHER" id="PTHR13618">
    <property type="entry name" value="LEUCINE ZIPPER CONTAINING TRANSCRIPTION FACTOR LZF1"/>
    <property type="match status" value="1"/>
</dbReference>
<dbReference type="STRING" id="1890364.A0A2P6NDH0"/>
<reference evidence="2 3" key="1">
    <citation type="journal article" date="2018" name="Genome Biol. Evol.">
        <title>Multiple Roots of Fruiting Body Formation in Amoebozoa.</title>
        <authorList>
            <person name="Hillmann F."/>
            <person name="Forbes G."/>
            <person name="Novohradska S."/>
            <person name="Ferling I."/>
            <person name="Riege K."/>
            <person name="Groth M."/>
            <person name="Westermann M."/>
            <person name="Marz M."/>
            <person name="Spaller T."/>
            <person name="Winckler T."/>
            <person name="Schaap P."/>
            <person name="Glockner G."/>
        </authorList>
    </citation>
    <scope>NUCLEOTIDE SEQUENCE [LARGE SCALE GENOMIC DNA]</scope>
    <source>
        <strain evidence="2 3">Jena</strain>
    </source>
</reference>
<evidence type="ECO:0000313" key="3">
    <source>
        <dbReference type="Proteomes" id="UP000241769"/>
    </source>
</evidence>
<proteinExistence type="predicted"/>
<keyword evidence="3" id="KW-1185">Reference proteome</keyword>
<protein>
    <submittedName>
        <fullName evidence="2">Uncharacterized protein</fullName>
    </submittedName>
</protein>
<organism evidence="2 3">
    <name type="scientific">Planoprotostelium fungivorum</name>
    <dbReference type="NCBI Taxonomy" id="1890364"/>
    <lineage>
        <taxon>Eukaryota</taxon>
        <taxon>Amoebozoa</taxon>
        <taxon>Evosea</taxon>
        <taxon>Variosea</taxon>
        <taxon>Cavosteliida</taxon>
        <taxon>Cavosteliaceae</taxon>
        <taxon>Planoprotostelium</taxon>
    </lineage>
</organism>
<dbReference type="GO" id="GO:0043291">
    <property type="term" value="C:RAVE complex"/>
    <property type="evidence" value="ECO:0007669"/>
    <property type="project" value="TreeGrafter"/>
</dbReference>